<evidence type="ECO:0000256" key="2">
    <source>
        <dbReference type="ARBA" id="ARBA00004922"/>
    </source>
</evidence>
<comment type="similarity">
    <text evidence="3 6">Belongs to the glycosyl hydrolase 47 family.</text>
</comment>
<keyword evidence="6" id="KW-0326">Glycosidase</keyword>
<dbReference type="Gene3D" id="1.50.10.10">
    <property type="match status" value="1"/>
</dbReference>
<evidence type="ECO:0000256" key="5">
    <source>
        <dbReference type="ARBA" id="ARBA00023157"/>
    </source>
</evidence>
<dbReference type="PANTHER" id="PTHR11742:SF89">
    <property type="entry name" value="ALPHA-1,2-MANNOSIDASE"/>
    <property type="match status" value="1"/>
</dbReference>
<evidence type="ECO:0000256" key="6">
    <source>
        <dbReference type="RuleBase" id="RU361193"/>
    </source>
</evidence>
<organism evidence="9 10">
    <name type="scientific">Podospora pseudocomata</name>
    <dbReference type="NCBI Taxonomy" id="2093779"/>
    <lineage>
        <taxon>Eukaryota</taxon>
        <taxon>Fungi</taxon>
        <taxon>Dikarya</taxon>
        <taxon>Ascomycota</taxon>
        <taxon>Pezizomycotina</taxon>
        <taxon>Sordariomycetes</taxon>
        <taxon>Sordariomycetidae</taxon>
        <taxon>Sordariales</taxon>
        <taxon>Podosporaceae</taxon>
        <taxon>Podospora</taxon>
    </lineage>
</organism>
<keyword evidence="8" id="KW-1133">Transmembrane helix</keyword>
<evidence type="ECO:0000313" key="10">
    <source>
        <dbReference type="Proteomes" id="UP001323405"/>
    </source>
</evidence>
<evidence type="ECO:0000256" key="1">
    <source>
        <dbReference type="ARBA" id="ARBA00001913"/>
    </source>
</evidence>
<evidence type="ECO:0000256" key="8">
    <source>
        <dbReference type="SAM" id="Phobius"/>
    </source>
</evidence>
<dbReference type="EMBL" id="JAFFHA010000004">
    <property type="protein sequence ID" value="KAK4656510.1"/>
    <property type="molecule type" value="Genomic_DNA"/>
</dbReference>
<reference evidence="9 10" key="1">
    <citation type="journal article" date="2023" name="bioRxiv">
        <title>High-quality genome assemblies of four members of thePodospora anserinaspecies complex.</title>
        <authorList>
            <person name="Ament-Velasquez S.L."/>
            <person name="Vogan A.A."/>
            <person name="Wallerman O."/>
            <person name="Hartmann F."/>
            <person name="Gautier V."/>
            <person name="Silar P."/>
            <person name="Giraud T."/>
            <person name="Johannesson H."/>
        </authorList>
    </citation>
    <scope>NUCLEOTIDE SEQUENCE [LARGE SCALE GENOMIC DNA]</scope>
    <source>
        <strain evidence="9 10">CBS 415.72m</strain>
    </source>
</reference>
<name>A0ABR0GL70_9PEZI</name>
<proteinExistence type="inferred from homology"/>
<gene>
    <name evidence="9" type="ORF">QC762_204900</name>
</gene>
<dbReference type="PRINTS" id="PR00747">
    <property type="entry name" value="GLYHDRLASE47"/>
</dbReference>
<feature type="compositionally biased region" description="Acidic residues" evidence="7">
    <location>
        <begin position="110"/>
        <end position="130"/>
    </location>
</feature>
<keyword evidence="8" id="KW-0812">Transmembrane</keyword>
<dbReference type="SUPFAM" id="SSF48225">
    <property type="entry name" value="Seven-hairpin glycosidases"/>
    <property type="match status" value="1"/>
</dbReference>
<protein>
    <recommendedName>
        <fullName evidence="6">alpha-1,2-Mannosidase</fullName>
        <ecNumber evidence="6">3.2.1.-</ecNumber>
    </recommendedName>
</protein>
<dbReference type="EC" id="3.2.1.-" evidence="6"/>
<dbReference type="InterPro" id="IPR036026">
    <property type="entry name" value="Seven-hairpin_glycosidases"/>
</dbReference>
<dbReference type="InterPro" id="IPR012341">
    <property type="entry name" value="6hp_glycosidase-like_sf"/>
</dbReference>
<dbReference type="Proteomes" id="UP001323405">
    <property type="component" value="Unassembled WGS sequence"/>
</dbReference>
<accession>A0ABR0GL70</accession>
<evidence type="ECO:0000256" key="7">
    <source>
        <dbReference type="SAM" id="MobiDB-lite"/>
    </source>
</evidence>
<dbReference type="InterPro" id="IPR050749">
    <property type="entry name" value="Glycosyl_Hydrolase_47"/>
</dbReference>
<dbReference type="GeneID" id="87907287"/>
<keyword evidence="8" id="KW-0472">Membrane</keyword>
<feature type="transmembrane region" description="Helical" evidence="8">
    <location>
        <begin position="30"/>
        <end position="47"/>
    </location>
</feature>
<feature type="transmembrane region" description="Helical" evidence="8">
    <location>
        <begin position="52"/>
        <end position="68"/>
    </location>
</feature>
<comment type="cofactor">
    <cofactor evidence="1">
        <name>Ca(2+)</name>
        <dbReference type="ChEBI" id="CHEBI:29108"/>
    </cofactor>
</comment>
<comment type="caution">
    <text evidence="9">The sequence shown here is derived from an EMBL/GenBank/DDBJ whole genome shotgun (WGS) entry which is preliminary data.</text>
</comment>
<sequence length="700" mass="79774">MPPPPAKILIHVVPGFAGNDLDGVPIPNSGWYPSCPLISTAAIMLLFSRNRSYVFLIAGIFLFVFLAIRKRSYQYSYVIDPFQSYHGDGSGDNFLPGNSGDPNYVPPNDYFDDNTDDNVNDKDQNDEEDTADRIEWSKLKSNYPVQDMRQFPKASPQWLPKVQKFIETEPAAERQVRLERRDAVKKVFQRCWNSYRKHAWMSDEIMPISGGKRDVFGGWGATLVDSLDTLWIMDLKDEFKEAVEAASKIDFSKAPGDKVNVFETNIRYLGGFLAAYDLSGDRRLLRKATEVGEMLYVAFDTPNRMPMTRWDAVDASKNKPQEADESVLLAEIGTFALEFTRLSLLTKDPKWFDAAHRITELLHKQQDTTRFPGMWPVIVNARTTEFNLHNDFTIGAMADSWYEYLPKTHALVGGLLPQYREMYEKAMEAVIKRNVFRPMLPDNANVLVSGLVSVSRSGDDTVYSLKPEGQHLVCFAGGMLALGGKLVENQTHVSVGEKLMDGCIWTYSHMPVGIMPETFTMLPCPLTISPEKPECTFSETKWKDAIKRQLEAPDDISPEELNSLIAEKHISKGFTSLPDTRYILRPEAIESVFILYRTTGRKDLPEKAWKMFEAIEKNTKTELANAALSDITRYDPENEDESKRYPEKTDSMESFWLGETLKYFYLMFSEPDLISLDEWVFNTEAHPLRRLVPDLKGLFD</sequence>
<dbReference type="RefSeq" id="XP_062745485.1">
    <property type="nucleotide sequence ID" value="XM_062887380.1"/>
</dbReference>
<comment type="pathway">
    <text evidence="2">Protein modification; protein glycosylation.</text>
</comment>
<dbReference type="Pfam" id="PF01532">
    <property type="entry name" value="Glyco_hydro_47"/>
    <property type="match status" value="1"/>
</dbReference>
<feature type="region of interest" description="Disordered" evidence="7">
    <location>
        <begin position="105"/>
        <end position="130"/>
    </location>
</feature>
<keyword evidence="4 6" id="KW-0378">Hydrolase</keyword>
<dbReference type="PANTHER" id="PTHR11742">
    <property type="entry name" value="MANNOSYL-OLIGOSACCHARIDE ALPHA-1,2-MANNOSIDASE-RELATED"/>
    <property type="match status" value="1"/>
</dbReference>
<keyword evidence="5" id="KW-1015">Disulfide bond</keyword>
<dbReference type="InterPro" id="IPR001382">
    <property type="entry name" value="Glyco_hydro_47"/>
</dbReference>
<evidence type="ECO:0000256" key="3">
    <source>
        <dbReference type="ARBA" id="ARBA00007658"/>
    </source>
</evidence>
<evidence type="ECO:0000313" key="9">
    <source>
        <dbReference type="EMBL" id="KAK4656510.1"/>
    </source>
</evidence>
<keyword evidence="10" id="KW-1185">Reference proteome</keyword>
<evidence type="ECO:0000256" key="4">
    <source>
        <dbReference type="ARBA" id="ARBA00022801"/>
    </source>
</evidence>